<evidence type="ECO:0000313" key="3">
    <source>
        <dbReference type="Proteomes" id="UP000645828"/>
    </source>
</evidence>
<keyword evidence="3" id="KW-1185">Reference proteome</keyword>
<gene>
    <name evidence="2" type="ORF">NYPRO_LOCUS25036</name>
</gene>
<keyword evidence="1" id="KW-0812">Transmembrane</keyword>
<organism evidence="2 3">
    <name type="scientific">Nyctereutes procyonoides</name>
    <name type="common">Raccoon dog</name>
    <name type="synonym">Canis procyonoides</name>
    <dbReference type="NCBI Taxonomy" id="34880"/>
    <lineage>
        <taxon>Eukaryota</taxon>
        <taxon>Metazoa</taxon>
        <taxon>Chordata</taxon>
        <taxon>Craniata</taxon>
        <taxon>Vertebrata</taxon>
        <taxon>Euteleostomi</taxon>
        <taxon>Mammalia</taxon>
        <taxon>Eutheria</taxon>
        <taxon>Laurasiatheria</taxon>
        <taxon>Carnivora</taxon>
        <taxon>Caniformia</taxon>
        <taxon>Canidae</taxon>
        <taxon>Nyctereutes</taxon>
    </lineage>
</organism>
<feature type="transmembrane region" description="Helical" evidence="1">
    <location>
        <begin position="32"/>
        <end position="59"/>
    </location>
</feature>
<comment type="caution">
    <text evidence="2">The sequence shown here is derived from an EMBL/GenBank/DDBJ whole genome shotgun (WGS) entry which is preliminary data.</text>
</comment>
<dbReference type="Proteomes" id="UP000645828">
    <property type="component" value="Unassembled WGS sequence"/>
</dbReference>
<name>A0A811ZTM5_NYCPR</name>
<dbReference type="EMBL" id="CAJHUB010000775">
    <property type="protein sequence ID" value="CAD7692242.1"/>
    <property type="molecule type" value="Genomic_DNA"/>
</dbReference>
<protein>
    <submittedName>
        <fullName evidence="2">(raccoon dog) hypothetical protein</fullName>
    </submittedName>
</protein>
<accession>A0A811ZTM5</accession>
<evidence type="ECO:0000256" key="1">
    <source>
        <dbReference type="SAM" id="Phobius"/>
    </source>
</evidence>
<sequence length="65" mass="7168">MLLLCLGTEGISLCFGMPLGISVDLTFPSAMMSSYCLLFILLFFCGSELLIEVLTLVVFSRIDRI</sequence>
<keyword evidence="1" id="KW-0472">Membrane</keyword>
<evidence type="ECO:0000313" key="2">
    <source>
        <dbReference type="EMBL" id="CAD7692242.1"/>
    </source>
</evidence>
<keyword evidence="1" id="KW-1133">Transmembrane helix</keyword>
<proteinExistence type="predicted"/>
<reference evidence="2" key="1">
    <citation type="submission" date="2020-12" db="EMBL/GenBank/DDBJ databases">
        <authorList>
            <consortium name="Molecular Ecology Group"/>
        </authorList>
    </citation>
    <scope>NUCLEOTIDE SEQUENCE</scope>
    <source>
        <strain evidence="2">TBG_1078</strain>
    </source>
</reference>
<dbReference type="AlphaFoldDB" id="A0A811ZTM5"/>